<dbReference type="InterPro" id="IPR003610">
    <property type="entry name" value="CBM5/12"/>
</dbReference>
<dbReference type="GO" id="GO:0000272">
    <property type="term" value="P:polysaccharide catabolic process"/>
    <property type="evidence" value="ECO:0007669"/>
    <property type="project" value="UniProtKB-KW"/>
</dbReference>
<gene>
    <name evidence="5" type="ORF">SPB_0672</name>
</gene>
<dbReference type="RefSeq" id="WP_003104811.1">
    <property type="nucleotide sequence ID" value="NZ_AEUT02000001.1"/>
</dbReference>
<evidence type="ECO:0000313" key="6">
    <source>
        <dbReference type="Proteomes" id="UP000003732"/>
    </source>
</evidence>
<evidence type="ECO:0000256" key="1">
    <source>
        <dbReference type="ARBA" id="ARBA00022801"/>
    </source>
</evidence>
<feature type="domain" description="Chitin-binding type-3" evidence="4">
    <location>
        <begin position="128"/>
        <end position="168"/>
    </location>
</feature>
<dbReference type="CDD" id="cd12214">
    <property type="entry name" value="ChiA1_BD"/>
    <property type="match status" value="1"/>
</dbReference>
<accession>F1Z0M8</accession>
<evidence type="ECO:0000256" key="2">
    <source>
        <dbReference type="ARBA" id="ARBA00023326"/>
    </source>
</evidence>
<dbReference type="HOGENOM" id="CLU_1155888_0_0_9"/>
<dbReference type="AlphaFoldDB" id="F1Z0M8"/>
<name>F1Z0M8_9STRE</name>
<keyword evidence="3" id="KW-0175">Coiled coil</keyword>
<evidence type="ECO:0000259" key="4">
    <source>
        <dbReference type="Pfam" id="PF02839"/>
    </source>
</evidence>
<keyword evidence="2" id="KW-0624">Polysaccharide degradation</keyword>
<dbReference type="Proteomes" id="UP000003732">
    <property type="component" value="Unassembled WGS sequence"/>
</dbReference>
<dbReference type="EMBL" id="AEUT02000001">
    <property type="protein sequence ID" value="EGE54362.1"/>
    <property type="molecule type" value="Genomic_DNA"/>
</dbReference>
<proteinExistence type="predicted"/>
<sequence>MTLNCKAYYDELSNQTEIVVRETDPQVSLSFTAIVKGTVEAADLKSKAIEWLVNKYVQTYDNQVTSQKVDEVKQAIDLIKDTAEKAMSEVKQAVDETNKTTAIIKTLIKSVDLSEEAKTEIASQYPSYEVAHDYNAKDIFSYNNNLYEVIQAHRSQSDWLPDGVASLYKPLINATGTIEQVDGTSAEIVVIDEFKQPTGAHDAYKKGDKVTFNGKVYESLADTNVYSPSDYPANWREVVG</sequence>
<dbReference type="GO" id="GO:0004553">
    <property type="term" value="F:hydrolase activity, hydrolyzing O-glycosyl compounds"/>
    <property type="evidence" value="ECO:0007669"/>
    <property type="project" value="InterPro"/>
</dbReference>
<evidence type="ECO:0000256" key="3">
    <source>
        <dbReference type="SAM" id="Coils"/>
    </source>
</evidence>
<keyword evidence="1" id="KW-0378">Hydrolase</keyword>
<evidence type="ECO:0000313" key="5">
    <source>
        <dbReference type="EMBL" id="EGE54362.1"/>
    </source>
</evidence>
<dbReference type="GO" id="GO:0030246">
    <property type="term" value="F:carbohydrate binding"/>
    <property type="evidence" value="ECO:0007669"/>
    <property type="project" value="InterPro"/>
</dbReference>
<dbReference type="Gene3D" id="2.10.10.20">
    <property type="entry name" value="Carbohydrate-binding module superfamily 5/12"/>
    <property type="match status" value="2"/>
</dbReference>
<organism evidence="5 6">
    <name type="scientific">Streptococcus parauberis NCFD 2020</name>
    <dbReference type="NCBI Taxonomy" id="873447"/>
    <lineage>
        <taxon>Bacteria</taxon>
        <taxon>Bacillati</taxon>
        <taxon>Bacillota</taxon>
        <taxon>Bacilli</taxon>
        <taxon>Lactobacillales</taxon>
        <taxon>Streptococcaceae</taxon>
        <taxon>Streptococcus</taxon>
    </lineage>
</organism>
<dbReference type="SUPFAM" id="SSF51055">
    <property type="entry name" value="Carbohydrate binding domain"/>
    <property type="match status" value="1"/>
</dbReference>
<reference evidence="5 6" key="1">
    <citation type="submission" date="2011-02" db="EMBL/GenBank/DDBJ databases">
        <authorList>
            <person name="Stanhope M.J."/>
            <person name="Durkin A.S."/>
            <person name="Hostetler J."/>
            <person name="Kim M."/>
            <person name="Radune D."/>
            <person name="Singh I."/>
            <person name="Town C.D."/>
        </authorList>
    </citation>
    <scope>NUCLEOTIDE SEQUENCE [LARGE SCALE GENOMIC DNA]</scope>
    <source>
        <strain evidence="5 6">NCFD 2020</strain>
    </source>
</reference>
<dbReference type="InterPro" id="IPR036573">
    <property type="entry name" value="CBM_sf_5/12"/>
</dbReference>
<comment type="caution">
    <text evidence="5">The sequence shown here is derived from an EMBL/GenBank/DDBJ whole genome shotgun (WGS) entry which is preliminary data.</text>
</comment>
<feature type="coiled-coil region" evidence="3">
    <location>
        <begin position="69"/>
        <end position="100"/>
    </location>
</feature>
<dbReference type="GO" id="GO:0005576">
    <property type="term" value="C:extracellular region"/>
    <property type="evidence" value="ECO:0007669"/>
    <property type="project" value="InterPro"/>
</dbReference>
<protein>
    <recommendedName>
        <fullName evidence="4">Chitin-binding type-3 domain-containing protein</fullName>
    </recommendedName>
</protein>
<dbReference type="Pfam" id="PF02839">
    <property type="entry name" value="CBM_5_12"/>
    <property type="match status" value="1"/>
</dbReference>
<keyword evidence="2" id="KW-0119">Carbohydrate metabolism</keyword>
<dbReference type="GeneID" id="61421824"/>